<evidence type="ECO:0000256" key="7">
    <source>
        <dbReference type="ARBA" id="ARBA00023180"/>
    </source>
</evidence>
<evidence type="ECO:0000259" key="13">
    <source>
        <dbReference type="PROSITE" id="PS50222"/>
    </source>
</evidence>
<dbReference type="Gene3D" id="1.10.238.10">
    <property type="entry name" value="EF-hand"/>
    <property type="match status" value="3"/>
</dbReference>
<gene>
    <name evidence="14" type="ORF">WA026_001140</name>
</gene>
<dbReference type="EMBL" id="JARQZJ010000121">
    <property type="protein sequence ID" value="KAK9888919.1"/>
    <property type="molecule type" value="Genomic_DNA"/>
</dbReference>
<protein>
    <recommendedName>
        <fullName evidence="11">Reticulocalbin-3</fullName>
    </recommendedName>
</protein>
<feature type="domain" description="EF-hand" evidence="13">
    <location>
        <begin position="243"/>
        <end position="267"/>
    </location>
</feature>
<keyword evidence="6" id="KW-0106">Calcium</keyword>
<comment type="subunit">
    <text evidence="10">Interacts with PCSK6 (immature form including the propeptide); probably involved in the maturation and the secretion of PCSK6.</text>
</comment>
<evidence type="ECO:0000256" key="8">
    <source>
        <dbReference type="ARBA" id="ARBA00023186"/>
    </source>
</evidence>
<dbReference type="PROSITE" id="PS00018">
    <property type="entry name" value="EF_HAND_1"/>
    <property type="match status" value="6"/>
</dbReference>
<comment type="function">
    <text evidence="9">Probable molecular chaperone assisting protein biosynthesis and transport in the endoplasmic reticulum. Required for the proper biosynthesis and transport of pulmonary surfactant-associated protein A/SP-A, pulmonary surfactant-associated protein D/SP-D and the lipid transporter ABCA3. By regulating both the proper expression and the degradation through the endoplasmic reticulum-associated protein degradation pathway of these proteins plays a crucial role in pulmonary surfactant homeostasis. Has an anti-fibrotic activity by negatively regulating the secretion of type I and type III collagens. This calcium-binding protein also transiently associates with immature PCSK6 and regulates its secretion.</text>
</comment>
<dbReference type="GO" id="GO:0005509">
    <property type="term" value="F:calcium ion binding"/>
    <property type="evidence" value="ECO:0007669"/>
    <property type="project" value="InterPro"/>
</dbReference>
<evidence type="ECO:0000256" key="12">
    <source>
        <dbReference type="SAM" id="SignalP"/>
    </source>
</evidence>
<dbReference type="InterPro" id="IPR011992">
    <property type="entry name" value="EF-hand-dom_pair"/>
</dbReference>
<feature type="domain" description="EF-hand" evidence="13">
    <location>
        <begin position="158"/>
        <end position="193"/>
    </location>
</feature>
<feature type="domain" description="EF-hand" evidence="13">
    <location>
        <begin position="119"/>
        <end position="154"/>
    </location>
</feature>
<evidence type="ECO:0000256" key="6">
    <source>
        <dbReference type="ARBA" id="ARBA00022837"/>
    </source>
</evidence>
<dbReference type="SUPFAM" id="SSF47473">
    <property type="entry name" value="EF-hand"/>
    <property type="match status" value="2"/>
</dbReference>
<keyword evidence="2" id="KW-0479">Metal-binding</keyword>
<evidence type="ECO:0000256" key="2">
    <source>
        <dbReference type="ARBA" id="ARBA00022723"/>
    </source>
</evidence>
<dbReference type="InterPro" id="IPR002048">
    <property type="entry name" value="EF_hand_dom"/>
</dbReference>
<dbReference type="PANTHER" id="PTHR10827">
    <property type="entry name" value="RETICULOCALBIN"/>
    <property type="match status" value="1"/>
</dbReference>
<evidence type="ECO:0000256" key="10">
    <source>
        <dbReference type="ARBA" id="ARBA00063143"/>
    </source>
</evidence>
<evidence type="ECO:0000256" key="4">
    <source>
        <dbReference type="ARBA" id="ARBA00022737"/>
    </source>
</evidence>
<comment type="caution">
    <text evidence="14">The sequence shown here is derived from an EMBL/GenBank/DDBJ whole genome shotgun (WGS) entry which is preliminary data.</text>
</comment>
<reference evidence="14 15" key="1">
    <citation type="submission" date="2023-03" db="EMBL/GenBank/DDBJ databases">
        <title>Genome insight into feeding habits of ladybird beetles.</title>
        <authorList>
            <person name="Li H.-S."/>
            <person name="Huang Y.-H."/>
            <person name="Pang H."/>
        </authorList>
    </citation>
    <scope>NUCLEOTIDE SEQUENCE [LARGE SCALE GENOMIC DNA]</scope>
    <source>
        <strain evidence="14">SYSU_2023b</strain>
        <tissue evidence="14">Whole body</tissue>
    </source>
</reference>
<accession>A0AAW1V0R4</accession>
<dbReference type="AlphaFoldDB" id="A0AAW1V0R4"/>
<dbReference type="PANTHER" id="PTHR10827:SF95">
    <property type="entry name" value="LD34388P"/>
    <property type="match status" value="1"/>
</dbReference>
<keyword evidence="4" id="KW-0677">Repeat</keyword>
<evidence type="ECO:0000313" key="15">
    <source>
        <dbReference type="Proteomes" id="UP001431783"/>
    </source>
</evidence>
<keyword evidence="7" id="KW-0325">Glycoprotein</keyword>
<dbReference type="FunFam" id="1.10.238.10:FF:000104">
    <property type="entry name" value="calumenin isoform X1"/>
    <property type="match status" value="1"/>
</dbReference>
<sequence length="322" mass="37357">MTWKCIQFVTILMLLENIQGISASVMHSHTKEIYKERESDGAYSPRDHAHYSDNGEHNTAFDHEAILGSHSEAEEFDNLPPEKAKERLVELLKKMDLNNDNNVDRNELKAWILRSFRMLSEEEALERLAYIDANHDGLISWDEYKSDTYDSDEEDNSNLIDDDKTIWNAADSNKDGNLNSKEFTVFTHPEEHPAMLPIFLDQTLRDKDKNKDGHIDFQEFVGNSAKDHDKQWLTEQKHSFDTEYDKDNDGKLTGNEILSWIVPSNEEIAEEEVNHLFAESDDNHDDLLSFSEVLEHYDTFVGSEATDYGDYLYKSQHFPDEL</sequence>
<evidence type="ECO:0000256" key="3">
    <source>
        <dbReference type="ARBA" id="ARBA00022729"/>
    </source>
</evidence>
<keyword evidence="5" id="KW-0256">Endoplasmic reticulum</keyword>
<keyword evidence="15" id="KW-1185">Reference proteome</keyword>
<evidence type="ECO:0000256" key="11">
    <source>
        <dbReference type="ARBA" id="ARBA00072696"/>
    </source>
</evidence>
<evidence type="ECO:0000256" key="5">
    <source>
        <dbReference type="ARBA" id="ARBA00022824"/>
    </source>
</evidence>
<feature type="domain" description="EF-hand" evidence="13">
    <location>
        <begin position="83"/>
        <end position="118"/>
    </location>
</feature>
<evidence type="ECO:0000256" key="9">
    <source>
        <dbReference type="ARBA" id="ARBA00056975"/>
    </source>
</evidence>
<keyword evidence="3 12" id="KW-0732">Signal</keyword>
<dbReference type="InterPro" id="IPR018247">
    <property type="entry name" value="EF_Hand_1_Ca_BS"/>
</dbReference>
<evidence type="ECO:0000313" key="14">
    <source>
        <dbReference type="EMBL" id="KAK9888919.1"/>
    </source>
</evidence>
<dbReference type="SMART" id="SM00054">
    <property type="entry name" value="EFh"/>
    <property type="match status" value="5"/>
</dbReference>
<dbReference type="Proteomes" id="UP001431783">
    <property type="component" value="Unassembled WGS sequence"/>
</dbReference>
<dbReference type="GO" id="GO:0005788">
    <property type="term" value="C:endoplasmic reticulum lumen"/>
    <property type="evidence" value="ECO:0007669"/>
    <property type="project" value="UniProtKB-SubCell"/>
</dbReference>
<keyword evidence="8" id="KW-0143">Chaperone</keyword>
<feature type="chain" id="PRO_5043934799" description="Reticulocalbin-3" evidence="12">
    <location>
        <begin position="24"/>
        <end position="322"/>
    </location>
</feature>
<feature type="signal peptide" evidence="12">
    <location>
        <begin position="1"/>
        <end position="23"/>
    </location>
</feature>
<feature type="domain" description="EF-hand" evidence="13">
    <location>
        <begin position="268"/>
        <end position="303"/>
    </location>
</feature>
<organism evidence="14 15">
    <name type="scientific">Henosepilachna vigintioctopunctata</name>
    <dbReference type="NCBI Taxonomy" id="420089"/>
    <lineage>
        <taxon>Eukaryota</taxon>
        <taxon>Metazoa</taxon>
        <taxon>Ecdysozoa</taxon>
        <taxon>Arthropoda</taxon>
        <taxon>Hexapoda</taxon>
        <taxon>Insecta</taxon>
        <taxon>Pterygota</taxon>
        <taxon>Neoptera</taxon>
        <taxon>Endopterygota</taxon>
        <taxon>Coleoptera</taxon>
        <taxon>Polyphaga</taxon>
        <taxon>Cucujiformia</taxon>
        <taxon>Coccinelloidea</taxon>
        <taxon>Coccinellidae</taxon>
        <taxon>Epilachninae</taxon>
        <taxon>Epilachnini</taxon>
        <taxon>Henosepilachna</taxon>
    </lineage>
</organism>
<dbReference type="Pfam" id="PF13499">
    <property type="entry name" value="EF-hand_7"/>
    <property type="match status" value="3"/>
</dbReference>
<evidence type="ECO:0000256" key="1">
    <source>
        <dbReference type="ARBA" id="ARBA00004319"/>
    </source>
</evidence>
<proteinExistence type="predicted"/>
<dbReference type="GO" id="GO:0015031">
    <property type="term" value="P:protein transport"/>
    <property type="evidence" value="ECO:0007669"/>
    <property type="project" value="UniProtKB-ARBA"/>
</dbReference>
<dbReference type="PROSITE" id="PS50222">
    <property type="entry name" value="EF_HAND_2"/>
    <property type="match status" value="5"/>
</dbReference>
<comment type="subcellular location">
    <subcellularLocation>
        <location evidence="1">Endoplasmic reticulum lumen</location>
    </subcellularLocation>
</comment>
<dbReference type="CDD" id="cd16227">
    <property type="entry name" value="EFh_CREC_RCN2_like"/>
    <property type="match status" value="1"/>
</dbReference>
<name>A0AAW1V0R4_9CUCU</name>